<dbReference type="OrthoDB" id="5572108at2759"/>
<evidence type="ECO:0000256" key="1">
    <source>
        <dbReference type="RuleBase" id="RU000487"/>
    </source>
</evidence>
<proteinExistence type="inferred from homology"/>
<sequence>MPNTPPAQREEDAGIEFESSPAPVFDTENDALDQEFQDQGETDPAPESQNKRKKPSKSAGGTKRLTEEALQRRREGRLKAAATIANNIKKTGIGRFEDENGFPYTTLRQLQLVNQKNYFTEYLKRDDQISINRKWREEQSELAQKNNNSKRDDDVDDDDDNDDDENDSSDKVGLYTIVFHSGSKNLRIGRASDEYPLTVPMVVAVPAAGTEISDEPTPRRENNEDGELTFGESFETARGLVTKDFRARMRYYKHKVNPNYRDSAALFNASQKAEVLDDSNNPDDKTYLDFDSPLLKEKQYFVGDEALSLPFGKNFTSWKLRHPIRFGQFNQHPDDYRLPQEVLGDIIRIFTYALKKLEIGDDFSKYKCMLVIPDMYDKQMVENLVCILLGSLGFAKFGVIQEGVAATFGTGTSCACVVDVGAEKTSVCCVEEGMIVADSRVLLHYGGDHVTEAFTKMLLQQNFPYKSINLSENDDWELAERLKQKFCTFDNAEIAIQLYHFFVKKPGDKKKKYQFKLYDETMLAPLGLFYPQLFQLLSEMEPRTLFPEPIDHYTGEPNNPYSRAQENLLANAGATELPDVDLLTRLVEERHLNKVTNPLSTRPDAEQLPSSKIRPVSIPLDKAIIESITNAGVALDFNKVKKFYDNILVVGGGLARFPAFETLLNDRVNIWRLRFLSASTLEELIVSLSKDKEKLEARRKLLIAAAKSKKKSGLSQEEVELTPAELEAIDRETAFTINLDRADAVASQGQTTQVSILSPPKELAPEMICWKGGGVFARLKVAGELLIARDDWELLYLRCLYYKSLFNY</sequence>
<evidence type="ECO:0000313" key="5">
    <source>
        <dbReference type="Proteomes" id="UP000268321"/>
    </source>
</evidence>
<dbReference type="AlphaFoldDB" id="A0A4P9ZDY1"/>
<name>A0A4P9ZDY1_9ASCO</name>
<comment type="similarity">
    <text evidence="1">Belongs to the actin family.</text>
</comment>
<dbReference type="Gene3D" id="3.30.420.40">
    <property type="match status" value="1"/>
</dbReference>
<dbReference type="PANTHER" id="PTHR11937">
    <property type="entry name" value="ACTIN"/>
    <property type="match status" value="1"/>
</dbReference>
<feature type="compositionally biased region" description="Acidic residues" evidence="3">
    <location>
        <begin position="154"/>
        <end position="167"/>
    </location>
</feature>
<evidence type="ECO:0000256" key="3">
    <source>
        <dbReference type="SAM" id="MobiDB-lite"/>
    </source>
</evidence>
<feature type="compositionally biased region" description="Acidic residues" evidence="3">
    <location>
        <begin position="27"/>
        <end position="41"/>
    </location>
</feature>
<feature type="region of interest" description="Disordered" evidence="3">
    <location>
        <begin position="1"/>
        <end position="78"/>
    </location>
</feature>
<dbReference type="SUPFAM" id="SSF53067">
    <property type="entry name" value="Actin-like ATPase domain"/>
    <property type="match status" value="2"/>
</dbReference>
<dbReference type="InterPro" id="IPR004000">
    <property type="entry name" value="Actin"/>
</dbReference>
<keyword evidence="2" id="KW-0175">Coiled coil</keyword>
<gene>
    <name evidence="4" type="ORF">METBISCDRAFT_16459</name>
</gene>
<feature type="compositionally biased region" description="Basic and acidic residues" evidence="3">
    <location>
        <begin position="64"/>
        <end position="73"/>
    </location>
</feature>
<accession>A0A4P9ZDY1</accession>
<evidence type="ECO:0000313" key="4">
    <source>
        <dbReference type="EMBL" id="RKP30361.1"/>
    </source>
</evidence>
<feature type="region of interest" description="Disordered" evidence="3">
    <location>
        <begin position="140"/>
        <end position="170"/>
    </location>
</feature>
<dbReference type="Gene3D" id="3.30.420.580">
    <property type="match status" value="1"/>
</dbReference>
<reference evidence="5" key="1">
    <citation type="journal article" date="2018" name="Nat. Microbiol.">
        <title>Leveraging single-cell genomics to expand the fungal tree of life.</title>
        <authorList>
            <person name="Ahrendt S.R."/>
            <person name="Quandt C.A."/>
            <person name="Ciobanu D."/>
            <person name="Clum A."/>
            <person name="Salamov A."/>
            <person name="Andreopoulos B."/>
            <person name="Cheng J.F."/>
            <person name="Woyke T."/>
            <person name="Pelin A."/>
            <person name="Henrissat B."/>
            <person name="Reynolds N.K."/>
            <person name="Benny G.L."/>
            <person name="Smith M.E."/>
            <person name="James T.Y."/>
            <person name="Grigoriev I.V."/>
        </authorList>
    </citation>
    <scope>NUCLEOTIDE SEQUENCE [LARGE SCALE GENOMIC DNA]</scope>
    <source>
        <strain evidence="5">Baker2002</strain>
    </source>
</reference>
<feature type="coiled-coil region" evidence="2">
    <location>
        <begin position="678"/>
        <end position="705"/>
    </location>
</feature>
<dbReference type="Pfam" id="PF00022">
    <property type="entry name" value="Actin"/>
    <property type="match status" value="1"/>
</dbReference>
<keyword evidence="5" id="KW-1185">Reference proteome</keyword>
<organism evidence="4 5">
    <name type="scientific">Metschnikowia bicuspidata</name>
    <dbReference type="NCBI Taxonomy" id="27322"/>
    <lineage>
        <taxon>Eukaryota</taxon>
        <taxon>Fungi</taxon>
        <taxon>Dikarya</taxon>
        <taxon>Ascomycota</taxon>
        <taxon>Saccharomycotina</taxon>
        <taxon>Pichiomycetes</taxon>
        <taxon>Metschnikowiaceae</taxon>
        <taxon>Metschnikowia</taxon>
    </lineage>
</organism>
<protein>
    <submittedName>
        <fullName evidence="4">Actin-like ATPase domain-containing protein</fullName>
    </submittedName>
</protein>
<dbReference type="EMBL" id="ML004460">
    <property type="protein sequence ID" value="RKP30361.1"/>
    <property type="molecule type" value="Genomic_DNA"/>
</dbReference>
<evidence type="ECO:0000256" key="2">
    <source>
        <dbReference type="SAM" id="Coils"/>
    </source>
</evidence>
<dbReference type="Proteomes" id="UP000268321">
    <property type="component" value="Unassembled WGS sequence"/>
</dbReference>
<dbReference type="SMART" id="SM00268">
    <property type="entry name" value="ACTIN"/>
    <property type="match status" value="1"/>
</dbReference>
<dbReference type="CDD" id="cd10206">
    <property type="entry name" value="ASKHA_NBD_Arp8-like"/>
    <property type="match status" value="1"/>
</dbReference>
<dbReference type="Gene3D" id="3.90.640.10">
    <property type="entry name" value="Actin, Chain A, domain 4"/>
    <property type="match status" value="1"/>
</dbReference>
<dbReference type="InterPro" id="IPR043129">
    <property type="entry name" value="ATPase_NBD"/>
</dbReference>